<keyword evidence="1" id="KW-0472">Membrane</keyword>
<evidence type="ECO:0000256" key="1">
    <source>
        <dbReference type="SAM" id="Phobius"/>
    </source>
</evidence>
<feature type="transmembrane region" description="Helical" evidence="1">
    <location>
        <begin position="89"/>
        <end position="108"/>
    </location>
</feature>
<dbReference type="Proteomes" id="UP001198701">
    <property type="component" value="Unassembled WGS sequence"/>
</dbReference>
<feature type="transmembrane region" description="Helical" evidence="1">
    <location>
        <begin position="58"/>
        <end position="77"/>
    </location>
</feature>
<feature type="transmembrane region" description="Helical" evidence="1">
    <location>
        <begin position="20"/>
        <end position="38"/>
    </location>
</feature>
<evidence type="ECO:0000313" key="3">
    <source>
        <dbReference type="Proteomes" id="UP001198701"/>
    </source>
</evidence>
<dbReference type="RefSeq" id="WP_229431277.1">
    <property type="nucleotide sequence ID" value="NZ_JAJHPV010000009.1"/>
</dbReference>
<feature type="transmembrane region" description="Helical" evidence="1">
    <location>
        <begin position="154"/>
        <end position="173"/>
    </location>
</feature>
<comment type="caution">
    <text evidence="2">The sequence shown here is derived from an EMBL/GenBank/DDBJ whole genome shotgun (WGS) entry which is preliminary data.</text>
</comment>
<feature type="transmembrane region" description="Helical" evidence="1">
    <location>
        <begin position="250"/>
        <end position="271"/>
    </location>
</feature>
<evidence type="ECO:0000313" key="2">
    <source>
        <dbReference type="EMBL" id="MCC6070350.1"/>
    </source>
</evidence>
<reference evidence="2 3" key="1">
    <citation type="submission" date="2021-11" db="EMBL/GenBank/DDBJ databases">
        <authorList>
            <person name="Huq M.A."/>
        </authorList>
    </citation>
    <scope>NUCLEOTIDE SEQUENCE [LARGE SCALE GENOMIC DNA]</scope>
    <source>
        <strain evidence="2 3">MAHUQ-52</strain>
    </source>
</reference>
<organism evidence="2 3">
    <name type="scientific">Massilia agrisoli</name>
    <dbReference type="NCBI Taxonomy" id="2892444"/>
    <lineage>
        <taxon>Bacteria</taxon>
        <taxon>Pseudomonadati</taxon>
        <taxon>Pseudomonadota</taxon>
        <taxon>Betaproteobacteria</taxon>
        <taxon>Burkholderiales</taxon>
        <taxon>Oxalobacteraceae</taxon>
        <taxon>Telluria group</taxon>
        <taxon>Massilia</taxon>
    </lineage>
</organism>
<feature type="transmembrane region" description="Helical" evidence="1">
    <location>
        <begin position="114"/>
        <end position="134"/>
    </location>
</feature>
<keyword evidence="3" id="KW-1185">Reference proteome</keyword>
<feature type="transmembrane region" description="Helical" evidence="1">
    <location>
        <begin position="392"/>
        <end position="411"/>
    </location>
</feature>
<protein>
    <recommendedName>
        <fullName evidence="4">Permease</fullName>
    </recommendedName>
</protein>
<feature type="transmembrane region" description="Helical" evidence="1">
    <location>
        <begin position="283"/>
        <end position="301"/>
    </location>
</feature>
<feature type="transmembrane region" description="Helical" evidence="1">
    <location>
        <begin position="367"/>
        <end position="386"/>
    </location>
</feature>
<keyword evidence="1" id="KW-1133">Transmembrane helix</keyword>
<sequence>MQRALAYALSPAPGASLRFLLTAPWFALLAALLLLWAGDQAFVSRWSAPTLGATHLLTLGYLSMAMAGAMLQLIPVVTGTALAPARGSVVTAWSGLGLGALLLAFALTRNTTSLFLPAALLLAASFTIIMAPIARALARPATPAAMPMVRGMRVAVGGLVVTVGLGAALTLHLGGRASLPVVSLTNLHAAWGLVGWVAMLVVCVAYQVIPMFQSSKTYPAPVTRWAVWLLAGLLAIWSAASVGWPDYAAVAGAPVAAVLAAFAGLTAWLLTKRKRKDTDPTTLYWRLSLASLCASTLLYVLPPGETVALATGVMFVGGFAMGAVNGMLYKIVPFLLWYHMQQDPRASKANVLPIRTILPDERGRRQFWWHSAALLVLMGAVAWPEWLARPAALLLAIASLQLALDLAGAAMRARRAQAQFQPS</sequence>
<keyword evidence="1" id="KW-0812">Transmembrane</keyword>
<accession>A0ABS8IPP7</accession>
<dbReference type="EMBL" id="JAJHPV010000009">
    <property type="protein sequence ID" value="MCC6070350.1"/>
    <property type="molecule type" value="Genomic_DNA"/>
</dbReference>
<gene>
    <name evidence="2" type="ORF">LMJ30_05165</name>
</gene>
<evidence type="ECO:0008006" key="4">
    <source>
        <dbReference type="Google" id="ProtNLM"/>
    </source>
</evidence>
<name>A0ABS8IPP7_9BURK</name>
<proteinExistence type="predicted"/>
<feature type="transmembrane region" description="Helical" evidence="1">
    <location>
        <begin position="313"/>
        <end position="338"/>
    </location>
</feature>
<feature type="transmembrane region" description="Helical" evidence="1">
    <location>
        <begin position="193"/>
        <end position="213"/>
    </location>
</feature>
<feature type="transmembrane region" description="Helical" evidence="1">
    <location>
        <begin position="225"/>
        <end position="244"/>
    </location>
</feature>